<protein>
    <recommendedName>
        <fullName evidence="1">DUF6745 domain-containing protein</fullName>
    </recommendedName>
</protein>
<keyword evidence="3" id="KW-1185">Reference proteome</keyword>
<dbReference type="Pfam" id="PF20530">
    <property type="entry name" value="DUF6745"/>
    <property type="match status" value="1"/>
</dbReference>
<sequence>MRQVEDIDTMGKWRAVAAATGPADRAVAEEGVRRAYRDAGLPEPERILWAGSPLEAIGIVRALGDEKGPSARDRVRTKPWADERRRVHDALGPGGWTELWNDTGARLWDTTRALADRIRAGILERLTEAAGIDEASDDAPELRLAVETETRQLLLDAVLGQHDAAWLAAFDGRSERLEPLVRIATAAGWWWPYEKAVVICERPTELHRDEAGRLDHGSGPALSFPDGFALHAWRGMPVPAGFLAELSSLTPARIREEENAELRRVMLEFYGYDRYLAESDARPVHQDESGILWRIPMNGDEDVVMVEVVNSTPEPDGTYRTYWLRVPPSTGTAKEGVAWTFGLDEKGYEPLRQT</sequence>
<evidence type="ECO:0000313" key="3">
    <source>
        <dbReference type="Proteomes" id="UP000005940"/>
    </source>
</evidence>
<dbReference type="EMBL" id="CP029159">
    <property type="protein sequence ID" value="QKM66489.1"/>
    <property type="molecule type" value="Genomic_DNA"/>
</dbReference>
<gene>
    <name evidence="2" type="ORF">STSU_004255</name>
</gene>
<name>I2N9N2_STRT9</name>
<organism evidence="2 3">
    <name type="scientific">Streptomyces tsukubensis (strain DSM 42081 / NBRC 108919 / NRRL 18488 / 9993)</name>
    <dbReference type="NCBI Taxonomy" id="1114943"/>
    <lineage>
        <taxon>Bacteria</taxon>
        <taxon>Bacillati</taxon>
        <taxon>Actinomycetota</taxon>
        <taxon>Actinomycetes</taxon>
        <taxon>Kitasatosporales</taxon>
        <taxon>Streptomycetaceae</taxon>
        <taxon>Streptomyces</taxon>
    </lineage>
</organism>
<feature type="domain" description="DUF6745" evidence="1">
    <location>
        <begin position="151"/>
        <end position="354"/>
    </location>
</feature>
<reference evidence="2 3" key="1">
    <citation type="journal article" date="2012" name="J. Bacteriol.">
        <title>Draft genome of Streptomyces tsukubaensis NRRL 18488, the producer of the clinically important immunosuppressant tacrolimus (FK506).</title>
        <authorList>
            <person name="Barreiro C."/>
            <person name="Prieto C."/>
            <person name="Sola-Landa A."/>
            <person name="Solera E."/>
            <person name="Martinez-Castro M."/>
            <person name="Perez-Redondo R."/>
            <person name="Garcia-Estrada C."/>
            <person name="Aparicio J.F."/>
            <person name="Fernandez-Martinez L.T."/>
            <person name="Santos-Aberturas J."/>
            <person name="Salehi-Najafabadi Z."/>
            <person name="Rodriguez-Garcia A."/>
            <person name="Tauch A."/>
            <person name="Martin J.F."/>
        </authorList>
    </citation>
    <scope>NUCLEOTIDE SEQUENCE [LARGE SCALE GENOMIC DNA]</scope>
    <source>
        <strain evidence="3">DSM 42081 / NBRC 108919 / NRRL 18488 / 9993</strain>
    </source>
</reference>
<evidence type="ECO:0000259" key="1">
    <source>
        <dbReference type="Pfam" id="PF20530"/>
    </source>
</evidence>
<dbReference type="AlphaFoldDB" id="I2N9N2"/>
<accession>I2N9N2</accession>
<dbReference type="InterPro" id="IPR046633">
    <property type="entry name" value="DUF6745"/>
</dbReference>
<proteinExistence type="predicted"/>
<evidence type="ECO:0000313" key="2">
    <source>
        <dbReference type="EMBL" id="QKM66489.1"/>
    </source>
</evidence>
<dbReference type="Proteomes" id="UP000005940">
    <property type="component" value="Chromosome"/>
</dbReference>